<accession>A0A915EYC9</accession>
<dbReference type="WBParaSite" id="maker-E.canG7_contigs_3096-snap-gene-0.11-mRNA-1">
    <property type="protein sequence ID" value="maker-E.canG7_contigs_3096-snap-gene-0.11-mRNA-1"/>
    <property type="gene ID" value="EcG7_06411"/>
</dbReference>
<keyword evidence="2" id="KW-1185">Reference proteome</keyword>
<feature type="region of interest" description="Disordered" evidence="1">
    <location>
        <begin position="1"/>
        <end position="36"/>
    </location>
</feature>
<protein>
    <submittedName>
        <fullName evidence="3">Uncharacterized protein</fullName>
    </submittedName>
</protein>
<organism evidence="2 3">
    <name type="scientific">Echinococcus canadensis</name>
    <dbReference type="NCBI Taxonomy" id="519352"/>
    <lineage>
        <taxon>Eukaryota</taxon>
        <taxon>Metazoa</taxon>
        <taxon>Spiralia</taxon>
        <taxon>Lophotrochozoa</taxon>
        <taxon>Platyhelminthes</taxon>
        <taxon>Cestoda</taxon>
        <taxon>Eucestoda</taxon>
        <taxon>Cyclophyllidea</taxon>
        <taxon>Taeniidae</taxon>
        <taxon>Echinococcus</taxon>
        <taxon>Echinococcus canadensis group</taxon>
    </lineage>
</organism>
<evidence type="ECO:0000256" key="1">
    <source>
        <dbReference type="SAM" id="MobiDB-lite"/>
    </source>
</evidence>
<evidence type="ECO:0000313" key="2">
    <source>
        <dbReference type="Proteomes" id="UP000887562"/>
    </source>
</evidence>
<dbReference type="AlphaFoldDB" id="A0A915EYC9"/>
<reference evidence="3" key="1">
    <citation type="submission" date="2022-11" db="UniProtKB">
        <authorList>
            <consortium name="WormBaseParasite"/>
        </authorList>
    </citation>
    <scope>IDENTIFICATION</scope>
</reference>
<name>A0A915EYC9_9CEST</name>
<feature type="compositionally biased region" description="Basic and acidic residues" evidence="1">
    <location>
        <begin position="26"/>
        <end position="36"/>
    </location>
</feature>
<evidence type="ECO:0000313" key="3">
    <source>
        <dbReference type="WBParaSite" id="maker-E.canG7_contigs_3096-snap-gene-0.11-mRNA-1"/>
    </source>
</evidence>
<dbReference type="Proteomes" id="UP000887562">
    <property type="component" value="Unplaced"/>
</dbReference>
<sequence>MGRGRRNSGHRNGTDDDVGCVTNRGSMEKGDIKEEDRQLNRNSAEYFNSLLAVDGITPALQCTTSTCKYETHQKTNR</sequence>
<proteinExistence type="predicted"/>